<sequence>MSHYHFSTIVSVIIVLVINLTCALTLLSSSPSIKDKLLMKKNDTSLHTYQRASAHVNKMRNITALAH</sequence>
<evidence type="ECO:0000313" key="3">
    <source>
        <dbReference type="EMBL" id="CAF4908252.1"/>
    </source>
</evidence>
<dbReference type="EMBL" id="CAJOBH010105233">
    <property type="protein sequence ID" value="CAF4633457.1"/>
    <property type="molecule type" value="Genomic_DNA"/>
</dbReference>
<dbReference type="AlphaFoldDB" id="A0A8S3CPM1"/>
<comment type="caution">
    <text evidence="3">The sequence shown here is derived from an EMBL/GenBank/DDBJ whole genome shotgun (WGS) entry which is preliminary data.</text>
</comment>
<feature type="non-terminal residue" evidence="3">
    <location>
        <position position="67"/>
    </location>
</feature>
<organism evidence="3 4">
    <name type="scientific">Rotaria magnacalcarata</name>
    <dbReference type="NCBI Taxonomy" id="392030"/>
    <lineage>
        <taxon>Eukaryota</taxon>
        <taxon>Metazoa</taxon>
        <taxon>Spiralia</taxon>
        <taxon>Gnathifera</taxon>
        <taxon>Rotifera</taxon>
        <taxon>Eurotatoria</taxon>
        <taxon>Bdelloidea</taxon>
        <taxon>Philodinida</taxon>
        <taxon>Philodinidae</taxon>
        <taxon>Rotaria</taxon>
    </lineage>
</organism>
<feature type="transmembrane region" description="Helical" evidence="1">
    <location>
        <begin position="6"/>
        <end position="27"/>
    </location>
</feature>
<keyword evidence="1" id="KW-1133">Transmembrane helix</keyword>
<keyword evidence="1" id="KW-0472">Membrane</keyword>
<accession>A0A8S3CPM1</accession>
<keyword evidence="1" id="KW-0812">Transmembrane</keyword>
<dbReference type="Proteomes" id="UP000681720">
    <property type="component" value="Unassembled WGS sequence"/>
</dbReference>
<evidence type="ECO:0000313" key="2">
    <source>
        <dbReference type="EMBL" id="CAF4633457.1"/>
    </source>
</evidence>
<name>A0A8S3CPM1_9BILA</name>
<protein>
    <submittedName>
        <fullName evidence="3">Uncharacterized protein</fullName>
    </submittedName>
</protein>
<gene>
    <name evidence="2" type="ORF">BYL167_LOCUS41461</name>
    <name evidence="3" type="ORF">GIL414_LOCUS52192</name>
</gene>
<evidence type="ECO:0000313" key="4">
    <source>
        <dbReference type="Proteomes" id="UP000681720"/>
    </source>
</evidence>
<proteinExistence type="predicted"/>
<dbReference type="Proteomes" id="UP000681967">
    <property type="component" value="Unassembled WGS sequence"/>
</dbReference>
<reference evidence="3" key="1">
    <citation type="submission" date="2021-02" db="EMBL/GenBank/DDBJ databases">
        <authorList>
            <person name="Nowell W R."/>
        </authorList>
    </citation>
    <scope>NUCLEOTIDE SEQUENCE</scope>
</reference>
<evidence type="ECO:0000256" key="1">
    <source>
        <dbReference type="SAM" id="Phobius"/>
    </source>
</evidence>
<dbReference type="EMBL" id="CAJOBJ010178159">
    <property type="protein sequence ID" value="CAF4908252.1"/>
    <property type="molecule type" value="Genomic_DNA"/>
</dbReference>